<keyword evidence="3" id="KW-1185">Reference proteome</keyword>
<dbReference type="EMBL" id="BK010890">
    <property type="protein sequence ID" value="DAC80299.1"/>
    <property type="molecule type" value="Genomic_DNA"/>
</dbReference>
<keyword evidence="1" id="KW-0472">Membrane</keyword>
<dbReference type="GeneID" id="80534640"/>
<feature type="transmembrane region" description="Helical" evidence="1">
    <location>
        <begin position="88"/>
        <end position="106"/>
    </location>
</feature>
<dbReference type="RefSeq" id="YP_010796955.1">
    <property type="nucleotide sequence ID" value="NC_076111.1"/>
</dbReference>
<reference evidence="2" key="1">
    <citation type="journal article" date="2019" name="J. ISSAAS">
        <title>Identification of 'Missing Link' Families of Small DNA Tumor Viruses.</title>
        <authorList>
            <person name="Welch N.L."/>
            <person name="Tisza M.J."/>
            <person name="Belford A."/>
            <person name="Pastrana D.V."/>
            <person name="Pang Y.-Y.S."/>
            <person name="Schiller J.T."/>
            <person name="An P."/>
            <person name="Cantalupo P.G."/>
            <person name="Pipas J.M."/>
            <person name="Koda S."/>
            <person name="Subramaniam K."/>
            <person name="Waltzek T.B."/>
            <person name="Bian C."/>
            <person name="Shi Q."/>
            <person name="Ruan Z."/>
            <person name="Ng T.F.-F."/>
            <person name="Starrett G.J."/>
            <person name="Buck C.B."/>
        </authorList>
    </citation>
    <scope>NUCLEOTIDE SEQUENCE</scope>
    <source>
        <strain evidence="2">5272</strain>
    </source>
</reference>
<organism evidence="2 3">
    <name type="scientific">Terrapene box turtle adintovirus</name>
    <dbReference type="NCBI Taxonomy" id="2597808"/>
    <lineage>
        <taxon>Viruses</taxon>
        <taxon>Varidnaviria</taxon>
        <taxon>Bamfordvirae</taxon>
        <taxon>Preplasmiviricota</taxon>
        <taxon>Polisuviricotina</taxon>
        <taxon>Polintoviricetes</taxon>
        <taxon>Amphintovirales</taxon>
        <taxon>Eupolintoviridae</taxon>
        <taxon>Betadintovirus</taxon>
        <taxon>Betadintovirus terrapene</taxon>
    </lineage>
</organism>
<dbReference type="Proteomes" id="UP000683171">
    <property type="component" value="Segment"/>
</dbReference>
<reference evidence="2" key="2">
    <citation type="submission" date="2019-07" db="EMBL/GenBank/DDBJ databases">
        <authorList>
            <person name="Buck C."/>
            <person name="Tisza M."/>
        </authorList>
    </citation>
    <scope>NUCLEOTIDE SEQUENCE</scope>
    <source>
        <strain evidence="2">5272</strain>
    </source>
</reference>
<sequence>MSSCVKRNLGLLKLLSKSSPQQRRAILCSASDDLVAAISEIALNTLKGNVPLTQNQVRVLKKKRTLIKTLCNKRVSLKRKKHLVKQSGGFIGPLLSFAIPLITGLLTNR</sequence>
<proteinExistence type="predicted"/>
<evidence type="ECO:0000313" key="3">
    <source>
        <dbReference type="Proteomes" id="UP000683171"/>
    </source>
</evidence>
<keyword evidence="1" id="KW-1133">Transmembrane helix</keyword>
<protein>
    <submittedName>
        <fullName evidence="2">GasderminX</fullName>
    </submittedName>
</protein>
<evidence type="ECO:0000313" key="2">
    <source>
        <dbReference type="EMBL" id="DAC80299.1"/>
    </source>
</evidence>
<evidence type="ECO:0000256" key="1">
    <source>
        <dbReference type="SAM" id="Phobius"/>
    </source>
</evidence>
<keyword evidence="1" id="KW-0812">Transmembrane</keyword>
<name>A0A5H3CT60_9VIRU</name>
<accession>A0A5H3CT60</accession>
<dbReference type="KEGG" id="vg:80534640"/>